<gene>
    <name evidence="1" type="ORF">MW7_007585</name>
</gene>
<evidence type="ECO:0000313" key="2">
    <source>
        <dbReference type="Proteomes" id="UP000004277"/>
    </source>
</evidence>
<keyword evidence="1" id="KW-0378">Hydrolase</keyword>
<proteinExistence type="predicted"/>
<dbReference type="Proteomes" id="UP000004277">
    <property type="component" value="Unassembled WGS sequence"/>
</dbReference>
<evidence type="ECO:0000313" key="1">
    <source>
        <dbReference type="EMBL" id="TMS58948.1"/>
    </source>
</evidence>
<sequence>MAGAPPCVHAETARSRAIDVPGPWTTYYGAASKLDLQQVARTYRLLVIDADPGQHNFTPEQIAQLRDGGRNRVLSYLNIGSCERFRTYWRTTGTAIPGCGANRRAQRGVYHGYPDEVWMDPSDPDHQRLVLDYLAPRLVAQGVDGFYLDNMEIVEHGVRTDNGPCGDACRRGGLELVYKLRARYPQLTIILQNTAGPVTRMGQAGGVPFPTLLDGIAHESVFAPQHDADADAQLALWRAWSSERPEQRFWIGTLDYVGKCENVDRARKAAARSRARGYVPAVSDASAGQQRICDWPQPLAE</sequence>
<dbReference type="EMBL" id="AKCV02000015">
    <property type="protein sequence ID" value="TMS58948.1"/>
    <property type="molecule type" value="Genomic_DNA"/>
</dbReference>
<keyword evidence="2" id="KW-1185">Reference proteome</keyword>
<reference evidence="1" key="1">
    <citation type="submission" date="2019-05" db="EMBL/GenBank/DDBJ databases">
        <title>Revised genome assembly of Burkholderiaceae (previously Ralstonia) sp. PBA.</title>
        <authorList>
            <person name="Gan H.M."/>
        </authorList>
    </citation>
    <scope>NUCLEOTIDE SEQUENCE</scope>
    <source>
        <strain evidence="1">PBA</strain>
    </source>
</reference>
<protein>
    <submittedName>
        <fullName evidence="1">Glycoside hydrolase</fullName>
    </submittedName>
</protein>
<accession>A0ACD3SS26</accession>
<organism evidence="1 2">
    <name type="scientific">Imbroritus primus</name>
    <dbReference type="NCBI Taxonomy" id="3058603"/>
    <lineage>
        <taxon>Bacteria</taxon>
        <taxon>Pseudomonadati</taxon>
        <taxon>Pseudomonadota</taxon>
        <taxon>Betaproteobacteria</taxon>
        <taxon>Burkholderiales</taxon>
        <taxon>Burkholderiaceae</taxon>
        <taxon>Imbroritus</taxon>
    </lineage>
</organism>
<comment type="caution">
    <text evidence="1">The sequence shown here is derived from an EMBL/GenBank/DDBJ whole genome shotgun (WGS) entry which is preliminary data.</text>
</comment>
<name>A0ACD3SS26_9BURK</name>